<evidence type="ECO:0000256" key="1">
    <source>
        <dbReference type="SAM" id="Phobius"/>
    </source>
</evidence>
<evidence type="ECO:0000313" key="3">
    <source>
        <dbReference type="Proteomes" id="UP001596233"/>
    </source>
</evidence>
<evidence type="ECO:0000313" key="2">
    <source>
        <dbReference type="EMBL" id="MFC6331769.1"/>
    </source>
</evidence>
<accession>A0ABW1UZ72</accession>
<reference evidence="3" key="1">
    <citation type="journal article" date="2019" name="Int. J. Syst. Evol. Microbiol.">
        <title>The Global Catalogue of Microorganisms (GCM) 10K type strain sequencing project: providing services to taxonomists for standard genome sequencing and annotation.</title>
        <authorList>
            <consortium name="The Broad Institute Genomics Platform"/>
            <consortium name="The Broad Institute Genome Sequencing Center for Infectious Disease"/>
            <person name="Wu L."/>
            <person name="Ma J."/>
        </authorList>
    </citation>
    <scope>NUCLEOTIDE SEQUENCE [LARGE SCALE GENOMIC DNA]</scope>
    <source>
        <strain evidence="3">PCU 280</strain>
    </source>
</reference>
<gene>
    <name evidence="2" type="ORF">ACFP56_03975</name>
</gene>
<keyword evidence="1" id="KW-1133">Transmembrane helix</keyword>
<comment type="caution">
    <text evidence="2">The sequence shown here is derived from an EMBL/GenBank/DDBJ whole genome shotgun (WGS) entry which is preliminary data.</text>
</comment>
<organism evidence="2 3">
    <name type="scientific">Paenibacillus septentrionalis</name>
    <dbReference type="NCBI Taxonomy" id="429342"/>
    <lineage>
        <taxon>Bacteria</taxon>
        <taxon>Bacillati</taxon>
        <taxon>Bacillota</taxon>
        <taxon>Bacilli</taxon>
        <taxon>Bacillales</taxon>
        <taxon>Paenibacillaceae</taxon>
        <taxon>Paenibacillus</taxon>
    </lineage>
</organism>
<keyword evidence="1" id="KW-0812">Transmembrane</keyword>
<sequence length="321" mass="36236">MFIKKWKWSLRHIKRYRSELRLEDGSITFEAALVMPIFIAFLFVFYVVIMAISAQMTLQHIASQSAQKLANYMHPAGLAADYLNERLNANEQASFGDATEGVSELVYELGELLPHPLDQLLKEGAKGNFWPAANLATTVLGRELLEGVIIGDNHYAFLDKEQIKLVYLQLPDLVHYTDHNVIVALQYDLPFSLPFFGHRLSVREQAMQRVWLPDSQSASFSIEDEQDAYIYVTSIEPNPLKPGRKATVKAVTLPNSSISLEVVYKSGSSVAKNLGTTTSNDKGEVEWTWHVSGNTTPGMWTLRLKLTEPEYSLEQPFQVKK</sequence>
<keyword evidence="3" id="KW-1185">Reference proteome</keyword>
<proteinExistence type="predicted"/>
<dbReference type="EMBL" id="JBHSTE010000001">
    <property type="protein sequence ID" value="MFC6331769.1"/>
    <property type="molecule type" value="Genomic_DNA"/>
</dbReference>
<feature type="transmembrane region" description="Helical" evidence="1">
    <location>
        <begin position="27"/>
        <end position="52"/>
    </location>
</feature>
<protein>
    <submittedName>
        <fullName evidence="2">TadE/TadG family type IV pilus assembly protein</fullName>
    </submittedName>
</protein>
<keyword evidence="1" id="KW-0472">Membrane</keyword>
<name>A0ABW1UZ72_9BACL</name>
<dbReference type="Proteomes" id="UP001596233">
    <property type="component" value="Unassembled WGS sequence"/>
</dbReference>
<dbReference type="RefSeq" id="WP_379231347.1">
    <property type="nucleotide sequence ID" value="NZ_JBHSTE010000001.1"/>
</dbReference>